<dbReference type="InterPro" id="IPR013783">
    <property type="entry name" value="Ig-like_fold"/>
</dbReference>
<dbReference type="Gene3D" id="2.60.40.10">
    <property type="entry name" value="Immunoglobulins"/>
    <property type="match status" value="2"/>
</dbReference>
<dbReference type="Proteomes" id="UP001172082">
    <property type="component" value="Unassembled WGS sequence"/>
</dbReference>
<accession>A0ABT8KYR4</accession>
<proteinExistence type="predicted"/>
<dbReference type="EMBL" id="JAUJEA010000016">
    <property type="protein sequence ID" value="MDN5205274.1"/>
    <property type="molecule type" value="Genomic_DNA"/>
</dbReference>
<dbReference type="CDD" id="cd11304">
    <property type="entry name" value="Cadherin_repeat"/>
    <property type="match status" value="1"/>
</dbReference>
<dbReference type="PANTHER" id="PTHR14139">
    <property type="entry name" value="CALSYNTENIN"/>
    <property type="match status" value="1"/>
</dbReference>
<keyword evidence="2" id="KW-1185">Reference proteome</keyword>
<dbReference type="InterPro" id="IPR026444">
    <property type="entry name" value="Secre_tail"/>
</dbReference>
<reference evidence="1" key="1">
    <citation type="submission" date="2023-06" db="EMBL/GenBank/DDBJ databases">
        <title>Genomic of Parafulvivirga corallium.</title>
        <authorList>
            <person name="Wang G."/>
        </authorList>
    </citation>
    <scope>NUCLEOTIDE SEQUENCE</scope>
    <source>
        <strain evidence="1">BMA10</strain>
    </source>
</reference>
<organism evidence="1 2">
    <name type="scientific">Splendidivirga corallicola</name>
    <dbReference type="NCBI Taxonomy" id="3051826"/>
    <lineage>
        <taxon>Bacteria</taxon>
        <taxon>Pseudomonadati</taxon>
        <taxon>Bacteroidota</taxon>
        <taxon>Cytophagia</taxon>
        <taxon>Cytophagales</taxon>
        <taxon>Splendidivirgaceae</taxon>
        <taxon>Splendidivirga</taxon>
    </lineage>
</organism>
<protein>
    <submittedName>
        <fullName evidence="1">T9SS type A sorting domain-containing protein</fullName>
    </submittedName>
</protein>
<dbReference type="PANTHER" id="PTHR14139:SF2">
    <property type="entry name" value="CALSYNTENIN-1"/>
    <property type="match status" value="1"/>
</dbReference>
<evidence type="ECO:0000313" key="1">
    <source>
        <dbReference type="EMBL" id="MDN5205274.1"/>
    </source>
</evidence>
<name>A0ABT8KYR4_9BACT</name>
<dbReference type="NCBIfam" id="TIGR04183">
    <property type="entry name" value="Por_Secre_tail"/>
    <property type="match status" value="1"/>
</dbReference>
<comment type="caution">
    <text evidence="1">The sequence shown here is derived from an EMBL/GenBank/DDBJ whole genome shotgun (WGS) entry which is preliminary data.</text>
</comment>
<sequence length="2450" mass="261966">MRLIPKINIVFIGAILFLFSNNLYGKEIPAFNGTTVNLTENIFNDPAEIKSPKKTVNNRRLMAAPIVTTTVANLSYTEGDGAVIVDGGVTVTDDDVNLASANIQITGNFMSGEDVLAFTDQNGITGSFDSGTGILTLTGTALVAHYKTALQSITYENTSQNPSTLTRTVRFRVNDGVDDSNDATRDIDVSGDNDAPVVTTTVANLSYTEGDGAVAVDGAVTVTDVDDTDLESASVQITVNFATGEDVLAFTNQNGIVGSFNSTTGELTLTGTSSVANYQTALQSITYENTSQNPSTLTRTVRFRVNDGDTDSNDATRDIDVSGDNDAPVVTTTVANLSYTEGDGAVAVDGAVTVTDVDDTDLESASVQITVNFATGEDVLAFTNQNGIVGSFNSTTGELTLTGTSSVANYQTALQSITYENTSQNPSTLTRTVRFRVNDGDTDSNDATRDIDVSGDNDAPVVTTTVANLSYTEGDGAVAADGAVTVTDVDDTDLESASVQITVNFATGEDVLAFTNQNGIVGSFNSTTGELTLTGTSSVANYQTALQSITYENTSQNPSTLTRTVRFRVNDGDTDSNDATRDIDVSGDNDAPVVTTTVANLSYTEGDGAVLADGGVTVTDVDDTNLESANVQITTNFVSGEDVLAFTNQLGITGSFNSGTGILTLTGTSSVTNYQTALRSITYENTSENPSTLTRTVRFRVNDGDTDSNDATRDIDVSGDNDAPVVTTTVANLTYTEGDGAVIADGGVTVTDVDDTNLESASIRIIVNFVSGEDVLSFTNQNGITGSFNSTLGELTLTGTSSVANYQTALQSITYENTSENPSTLTRTVRFRVNDGNVDSNDATRDIDVNADNDAPVVTTTVSLLNYTENDGPVIIDNGVTLTDLDDTSIESASVRITSNFETAEDVLAFTNQNGITGSFNAATGELTLTGTSSIGNYQTALRSVTYENASDNPSTLTRTIRFRANDGSVDSNDATRDVSITAENDAPAITTTPTSLNYLEGSGSVQIDGGLTLTDPDSPTIQSATVSISNNHVPAEDALGFFDLLGITGSYNSGTGVLTLTGPATVTNFQTAFQTVTYTNSSANPDTSPRTITFTATDGLLTSPDASRIITINSTNSQPTLTNSGIEDVTVDEDDPNTVINLHNFFEDVEDPDEDLTYIVVSNSNAALFDSYDIVSTATTDELILDYAENQNGVATITVRATDTGGLLVESTFTVTVNAVNDQPTTTEIPDVSVDEDAPDTVIDLFATFDDVEDADNLLTYTIESNTNPGLFDNVTIDDVLGTLTLDFADNSNGVAEITVRATDTETLFVDDVFTVNVAAINDEPTLTAIVDPAPIDEDSGEQIMSLTGISAGPNEDQLIQIAATTDRPDLVTIAATTDYVSPDANYDLRYTPVENAFGTATITVFVADNGSNLAPNDSILEETFSVVINSVNDAPTIDPVDDPNTIFVNSGEQTIDLTGIGPGAGETQTLNMTVVSSNTALIPNIPANLRAEYSSPDATGTIYYTPLADATGVTTITVILQDDGPSGAPNVRQTTINFNVTVSSVNVAPTLDPINDVVVLEDADQSAVDLTNIGPGVGETQGTSVELFSDNTALFDENDGESLLLEYIDDETTGTIRIKPIANQWGMANITVRVTDDGPGDAPNVNTFERTFQITVDPINDAPFFNDIPDQPVYGVNETPDPIRVTGLNSGPNESQIMNFTFLSSNITLVNPSNITINEALDTITYTLEQGVEGETTITVIVEDGGLSDDPHVNIFQDTFKVTVSDEPDLQVSGISLSNNNVSRNQPFTMTVNFANIGNGDAAPTSLQYFLRADKDIDLNNLENETLLDTKSIPDITEAGFSGLIESPQLKIDASPGSYYVFVLVDRTDNITEIREDNNLACKEIAVNTNQIPEIVFEDGENPAEYTPSDVQFALLAKGTDIGGNLSENEVNIHYRGITSDGGYIVQEAQQKEQGNKFEYTINVADIGDDMGLEYFFSIRDPGDLVARTDTAFIYVQHPDPGLTLPGLSYGASVANYQMVSVPLKLDNGSASNVFNNEFGTYNKEKWRLFGFDAGAQSNVENSASGGGLEIVAGKAYWLIVRDDPGRAVDTGGGTVVRNNRNNPFDLSLKKGWNMIATPYPFDVSWSDVLTLNGDKALAVGENLKVYSNGAWTDSDEIEKFKGAFVWSDVDVDLEIPVIKNATVNNNNNNGGRNGGVANQDYDWKVNFSLQSGNLQNNISAIGMHQNANDSKDRYDEIALPHFDFIGYLDMNFDHPEHFASKFSSDIVPSKASHTWDFEIESNENGEVVLSWDKVDLDIHDVQLLLYDIASEKVIDMLSSTSHKIDLNGKRRFKIYYGDDNFIEENLRPESIVLGQNYPNPFTAETTIPFTLSDVHDNYDIEVSVFNTLGQRVSQIAKDSFRPGFYEISWDGKNDRGDKQPSGIYIYKLSVQSGEFKREIHGRAVLKH</sequence>
<dbReference type="Gene3D" id="2.60.40.4070">
    <property type="match status" value="1"/>
</dbReference>
<gene>
    <name evidence="1" type="ORF">QQ008_28075</name>
</gene>
<dbReference type="RefSeq" id="WP_346755296.1">
    <property type="nucleotide sequence ID" value="NZ_JAUJEA010000016.1"/>
</dbReference>
<evidence type="ECO:0000313" key="2">
    <source>
        <dbReference type="Proteomes" id="UP001172082"/>
    </source>
</evidence>